<sequence length="1301" mass="132664">MFCRGSGNESPTGPCDSGFLCLGGASAPAPTDGVTGAPCPRGFYCPAGSYSAVPCPKGTFSERSGLGEQSECQRCSPGFYCAEPGLTAVSGPCLSGFFCLEGSPDVTPVAEGYGDLCPPGHYCENGTAAPAACPAGTHRPQTGGRGRQDCVTCPAGWFQDHTGQTECKPCPARFYCPSPHQEAGGVVTPVTCPQGYFCPGDAPLDSPVPCPRGTYSSTEGLSTADECWVCPAGHFCGSDGLTQPTGPCAAGFLCHIRAVVPNPVDDSTGSLCPPGAFCQAGIIAGECSPGYYCSGGSTSPEGVLCPAGFYCPKGSHTPFPCEAGTFSSAAGNSHRGNCTSCLAGFFCQGEGVVQPEICPSGHFCPPGTSLAQQFPCPPGTLLPLPGATSPEDCLLCPAGLFCALPGLSEPTGPCQEGFHCSPGSSSPNGTGITMQMESDEGSICPTGFYCPVGTSYPVPCPPGTFSSTPGLTRAEQCQPCPGGLWCGRAGMTQIADALLCEGRYVCVGGSVSPRPGDGIMGYLCPPGHSCPAGSALEVPCEAGTYSSSSGAANCSLCPAGTMCPSDGMQEPALCPLGHFCPVGTALPLPCPTGTLGQMAGAPSQASCSPCPTGHYCNSPGASQPQGRCEQGYFCQGGASSLAPQPSAELPQNGPCPTGHYCPPGTLSPLPCPTGTVRNLTGGVSIESCFSCPGGYYCDGEGLDTPSGPCDAGFYCPSDSSSTTPHTFMCTKGHFCPQGSPLPLPCPTGQYQPTAGSDSCIPCRPGFYCEQAVVGDPLACPPHTFCPAATMVPQPCPDGTFTPPGQGGLREERECLSCPPGRYCRAGQIKGVCAAGYLCVSGSSEFTPLERVLAEGEVCEWGVQCAGACPAGFYCEEGTERAMPCPDNTVRSSPGASSLSDCLPCPPTHWCREGGAVLHACPVGHYCDGVADYESGGRPGPRKCPVFTYRPTPSAGSKGDCHPCPPGTFCNSTGLSHYSGLLCPPGFWCSGSSPPVPCPAGTFRAQPGAADVTQCEPCDPGTYCPDPRATGVPNTAGIPCRASYQCPAGSAQETLCLAGFYCGPQTGEPPPCPLGYMCPQGSHTHSSPQQQCSFPFFCPVGSSAKLACPGGFMPVNSTGLRASLESSCVPCQAGTYRPALASVLQCQPCPPGYHCPAGAESPSSHPCPAGYFCPPGSASPLPCPPGFYGNRTNLEAVEECQTCPASTFNHLPAQTACFPCGSSATSVQGSSSCSCIGRKRAFQPSDGSCLCQTGFVFYNQLDFKSSSADSRLDCQPEVSKRCGGGEVRLASSQECVCVCVFR</sequence>
<dbReference type="InterPro" id="IPR011641">
    <property type="entry name" value="Tyr-kin_ephrin_A/B_rcpt-like"/>
</dbReference>
<dbReference type="GO" id="GO:0008061">
    <property type="term" value="F:chitin binding"/>
    <property type="evidence" value="ECO:0007669"/>
    <property type="project" value="InterPro"/>
</dbReference>
<feature type="domain" description="Chitin-binding type-2" evidence="1">
    <location>
        <begin position="712"/>
        <end position="759"/>
    </location>
</feature>
<dbReference type="RefSeq" id="XP_042566185.1">
    <property type="nucleotide sequence ID" value="XM_042710251.1"/>
</dbReference>
<dbReference type="KEGG" id="char:116224483"/>
<dbReference type="GO" id="GO:0005576">
    <property type="term" value="C:extracellular region"/>
    <property type="evidence" value="ECO:0007669"/>
    <property type="project" value="InterPro"/>
</dbReference>
<proteinExistence type="predicted"/>
<organism evidence="2 3">
    <name type="scientific">Clupea harengus</name>
    <name type="common">Atlantic herring</name>
    <dbReference type="NCBI Taxonomy" id="7950"/>
    <lineage>
        <taxon>Eukaryota</taxon>
        <taxon>Metazoa</taxon>
        <taxon>Chordata</taxon>
        <taxon>Craniata</taxon>
        <taxon>Vertebrata</taxon>
        <taxon>Euteleostomi</taxon>
        <taxon>Actinopterygii</taxon>
        <taxon>Neopterygii</taxon>
        <taxon>Teleostei</taxon>
        <taxon>Clupei</taxon>
        <taxon>Clupeiformes</taxon>
        <taxon>Clupeoidei</taxon>
        <taxon>Clupeidae</taxon>
        <taxon>Clupea</taxon>
    </lineage>
</organism>
<gene>
    <name evidence="3" type="primary">LOC116224483</name>
</gene>
<name>A0A8M1KU54_CLUHA</name>
<dbReference type="PROSITE" id="PS50940">
    <property type="entry name" value="CHIT_BIND_II"/>
    <property type="match status" value="1"/>
</dbReference>
<accession>A0A8M1KU54</accession>
<protein>
    <submittedName>
        <fullName evidence="3">Multiple epidermal growth factor-like domains protein 6</fullName>
    </submittedName>
</protein>
<dbReference type="OrthoDB" id="439917at2759"/>
<evidence type="ECO:0000259" key="1">
    <source>
        <dbReference type="PROSITE" id="PS50940"/>
    </source>
</evidence>
<keyword evidence="2" id="KW-1185">Reference proteome</keyword>
<dbReference type="SMART" id="SM01411">
    <property type="entry name" value="Ephrin_rec_like"/>
    <property type="match status" value="17"/>
</dbReference>
<dbReference type="InterPro" id="IPR002557">
    <property type="entry name" value="Chitin-bd_dom"/>
</dbReference>
<dbReference type="Proteomes" id="UP000515152">
    <property type="component" value="Chromosome 17"/>
</dbReference>
<dbReference type="GeneID" id="116224483"/>
<reference evidence="3" key="1">
    <citation type="submission" date="2025-08" db="UniProtKB">
        <authorList>
            <consortium name="RefSeq"/>
        </authorList>
    </citation>
    <scope>IDENTIFICATION</scope>
</reference>
<dbReference type="PANTHER" id="PTHR47236:SF4">
    <property type="entry name" value="GENE 9195-RELATED"/>
    <property type="match status" value="1"/>
</dbReference>
<evidence type="ECO:0000313" key="3">
    <source>
        <dbReference type="RefSeq" id="XP_042566185.1"/>
    </source>
</evidence>
<dbReference type="Pfam" id="PF07699">
    <property type="entry name" value="Ephrin_rec_like"/>
    <property type="match status" value="1"/>
</dbReference>
<dbReference type="PANTHER" id="PTHR47236">
    <property type="entry name" value="GENE, 32742-RELATED-RELATED"/>
    <property type="match status" value="1"/>
</dbReference>
<evidence type="ECO:0000313" key="2">
    <source>
        <dbReference type="Proteomes" id="UP000515152"/>
    </source>
</evidence>